<keyword evidence="1" id="KW-0418">Kinase</keyword>
<keyword evidence="1" id="KW-0808">Transferase</keyword>
<reference evidence="1" key="2">
    <citation type="journal article" date="2021" name="PeerJ">
        <title>Extensive microbial diversity within the chicken gut microbiome revealed by metagenomics and culture.</title>
        <authorList>
            <person name="Gilroy R."/>
            <person name="Ravi A."/>
            <person name="Getino M."/>
            <person name="Pursley I."/>
            <person name="Horton D.L."/>
            <person name="Alikhan N.F."/>
            <person name="Baker D."/>
            <person name="Gharbi K."/>
            <person name="Hall N."/>
            <person name="Watson M."/>
            <person name="Adriaenssens E.M."/>
            <person name="Foster-Nyarko E."/>
            <person name="Jarju S."/>
            <person name="Secka A."/>
            <person name="Antonio M."/>
            <person name="Oren A."/>
            <person name="Chaudhuri R.R."/>
            <person name="La Ragione R."/>
            <person name="Hildebrand F."/>
            <person name="Pallen M.J."/>
        </authorList>
    </citation>
    <scope>NUCLEOTIDE SEQUENCE</scope>
    <source>
        <strain evidence="1">21143</strain>
    </source>
</reference>
<dbReference type="SUPFAM" id="SSF53613">
    <property type="entry name" value="Ribokinase-like"/>
    <property type="match status" value="1"/>
</dbReference>
<dbReference type="Proteomes" id="UP000886722">
    <property type="component" value="Unassembled WGS sequence"/>
</dbReference>
<comment type="caution">
    <text evidence="1">The sequence shown here is derived from an EMBL/GenBank/DDBJ whole genome shotgun (WGS) entry which is preliminary data.</text>
</comment>
<proteinExistence type="predicted"/>
<dbReference type="AlphaFoldDB" id="A0A9D1KD12"/>
<dbReference type="Gene3D" id="3.40.1190.20">
    <property type="match status" value="1"/>
</dbReference>
<evidence type="ECO:0000313" key="3">
    <source>
        <dbReference type="Proteomes" id="UP000886722"/>
    </source>
</evidence>
<evidence type="ECO:0000313" key="1">
    <source>
        <dbReference type="EMBL" id="HIT38756.1"/>
    </source>
</evidence>
<dbReference type="GO" id="GO:0016301">
    <property type="term" value="F:kinase activity"/>
    <property type="evidence" value="ECO:0007669"/>
    <property type="project" value="UniProtKB-KW"/>
</dbReference>
<dbReference type="EMBL" id="DVKT01000013">
    <property type="protein sequence ID" value="HIT38811.1"/>
    <property type="molecule type" value="Genomic_DNA"/>
</dbReference>
<dbReference type="EMBL" id="DVKT01000009">
    <property type="protein sequence ID" value="HIT38756.1"/>
    <property type="molecule type" value="Genomic_DNA"/>
</dbReference>
<gene>
    <name evidence="1" type="ORF">IAD06_01765</name>
    <name evidence="2" type="ORF">IAD06_02040</name>
</gene>
<evidence type="ECO:0000313" key="2">
    <source>
        <dbReference type="EMBL" id="HIT38811.1"/>
    </source>
</evidence>
<dbReference type="InterPro" id="IPR029056">
    <property type="entry name" value="Ribokinase-like"/>
</dbReference>
<reference evidence="1" key="1">
    <citation type="submission" date="2020-10" db="EMBL/GenBank/DDBJ databases">
        <authorList>
            <person name="Gilroy R."/>
        </authorList>
    </citation>
    <scope>NUCLEOTIDE SEQUENCE</scope>
    <source>
        <strain evidence="1">21143</strain>
    </source>
</reference>
<protein>
    <submittedName>
        <fullName evidence="1">Sugar kinase</fullName>
    </submittedName>
</protein>
<accession>A0A9D1KD12</accession>
<organism evidence="1 3">
    <name type="scientific">Candidatus Caccoplasma intestinavium</name>
    <dbReference type="NCBI Taxonomy" id="2840716"/>
    <lineage>
        <taxon>Bacteria</taxon>
        <taxon>Pseudomonadati</taxon>
        <taxon>Bacteroidota</taxon>
        <taxon>Bacteroidia</taxon>
        <taxon>Bacteroidales</taxon>
        <taxon>Bacteroidaceae</taxon>
        <taxon>Bacteroidaceae incertae sedis</taxon>
        <taxon>Candidatus Caccoplasma</taxon>
    </lineage>
</organism>
<sequence>MSKKVVTFGEIMLRLATPGYLRFSQAKEFSATFGGGEANV</sequence>
<name>A0A9D1KD12_9BACT</name>
<feature type="non-terminal residue" evidence="1">
    <location>
        <position position="40"/>
    </location>
</feature>